<evidence type="ECO:0000313" key="2">
    <source>
        <dbReference type="Proteomes" id="UP000790709"/>
    </source>
</evidence>
<dbReference type="EMBL" id="MU266518">
    <property type="protein sequence ID" value="KAH7921626.1"/>
    <property type="molecule type" value="Genomic_DNA"/>
</dbReference>
<gene>
    <name evidence="1" type="ORF">BV22DRAFT_718362</name>
</gene>
<name>A0ACB8B7D5_9AGAM</name>
<evidence type="ECO:0000313" key="1">
    <source>
        <dbReference type="EMBL" id="KAH7921626.1"/>
    </source>
</evidence>
<keyword evidence="2" id="KW-1185">Reference proteome</keyword>
<reference evidence="1" key="1">
    <citation type="journal article" date="2021" name="New Phytol.">
        <title>Evolutionary innovations through gain and loss of genes in the ectomycorrhizal Boletales.</title>
        <authorList>
            <person name="Wu G."/>
            <person name="Miyauchi S."/>
            <person name="Morin E."/>
            <person name="Kuo A."/>
            <person name="Drula E."/>
            <person name="Varga T."/>
            <person name="Kohler A."/>
            <person name="Feng B."/>
            <person name="Cao Y."/>
            <person name="Lipzen A."/>
            <person name="Daum C."/>
            <person name="Hundley H."/>
            <person name="Pangilinan J."/>
            <person name="Johnson J."/>
            <person name="Barry K."/>
            <person name="LaButti K."/>
            <person name="Ng V."/>
            <person name="Ahrendt S."/>
            <person name="Min B."/>
            <person name="Choi I.G."/>
            <person name="Park H."/>
            <person name="Plett J.M."/>
            <person name="Magnuson J."/>
            <person name="Spatafora J.W."/>
            <person name="Nagy L.G."/>
            <person name="Henrissat B."/>
            <person name="Grigoriev I.V."/>
            <person name="Yang Z.L."/>
            <person name="Xu J."/>
            <person name="Martin F.M."/>
        </authorList>
    </citation>
    <scope>NUCLEOTIDE SEQUENCE</scope>
    <source>
        <strain evidence="1">KUC20120723A-06</strain>
    </source>
</reference>
<sequence>MTTRYFSYVTPAEGLGGDVRGCAAPDVGEGGEDFGMGLCVVRAMYRSRRDIRKRAITQTRIHFRTHRFERSLSGSGPGVRCSIDNACVRVEGPQPLAQWHSSRKKVPLPFARLRIPLKLGTTPLRTKHQRHQQPRKLSARPLTISCVFRSHHIRQIVSPSRSDSRSP</sequence>
<accession>A0ACB8B7D5</accession>
<comment type="caution">
    <text evidence="1">The sequence shown here is derived from an EMBL/GenBank/DDBJ whole genome shotgun (WGS) entry which is preliminary data.</text>
</comment>
<proteinExistence type="predicted"/>
<dbReference type="Proteomes" id="UP000790709">
    <property type="component" value="Unassembled WGS sequence"/>
</dbReference>
<protein>
    <submittedName>
        <fullName evidence="1">Uncharacterized protein</fullName>
    </submittedName>
</protein>
<organism evidence="1 2">
    <name type="scientific">Leucogyrophana mollusca</name>
    <dbReference type="NCBI Taxonomy" id="85980"/>
    <lineage>
        <taxon>Eukaryota</taxon>
        <taxon>Fungi</taxon>
        <taxon>Dikarya</taxon>
        <taxon>Basidiomycota</taxon>
        <taxon>Agaricomycotina</taxon>
        <taxon>Agaricomycetes</taxon>
        <taxon>Agaricomycetidae</taxon>
        <taxon>Boletales</taxon>
        <taxon>Boletales incertae sedis</taxon>
        <taxon>Leucogyrophana</taxon>
    </lineage>
</organism>